<evidence type="ECO:0000313" key="2">
    <source>
        <dbReference type="Proteomes" id="UP000486351"/>
    </source>
</evidence>
<evidence type="ECO:0000313" key="1">
    <source>
        <dbReference type="EMBL" id="KAE9265636.1"/>
    </source>
</evidence>
<reference evidence="1 2" key="1">
    <citation type="submission" date="2018-09" db="EMBL/GenBank/DDBJ databases">
        <title>Genomic investigation of the strawberry pathogen Phytophthora fragariae indicates pathogenicity is determined by transcriptional variation in three key races.</title>
        <authorList>
            <person name="Adams T.M."/>
            <person name="Armitage A.D."/>
            <person name="Sobczyk M.K."/>
            <person name="Bates H.J."/>
            <person name="Dunwell J.M."/>
            <person name="Nellist C.F."/>
            <person name="Harrison R.J."/>
        </authorList>
    </citation>
    <scope>NUCLEOTIDE SEQUENCE [LARGE SCALE GENOMIC DNA]</scope>
    <source>
        <strain evidence="1 2">NOV-77</strain>
    </source>
</reference>
<dbReference type="Proteomes" id="UP000486351">
    <property type="component" value="Unassembled WGS sequence"/>
</dbReference>
<dbReference type="AlphaFoldDB" id="A0A6G0Q275"/>
<dbReference type="EMBL" id="QXFY01007674">
    <property type="protein sequence ID" value="KAE9265636.1"/>
    <property type="molecule type" value="Genomic_DNA"/>
</dbReference>
<name>A0A6G0Q275_9STRA</name>
<protein>
    <submittedName>
        <fullName evidence="1">Uncharacterized protein</fullName>
    </submittedName>
</protein>
<proteinExistence type="predicted"/>
<accession>A0A6G0Q275</accession>
<gene>
    <name evidence="1" type="ORF">PF008_g31812</name>
</gene>
<comment type="caution">
    <text evidence="1">The sequence shown here is derived from an EMBL/GenBank/DDBJ whole genome shotgun (WGS) entry which is preliminary data.</text>
</comment>
<sequence length="153" mass="16875">MHVTNSHALCWWAATACHERAWTPSPASASCRTLLQKSSPQQHIAIVSTISAMHVTNSHAPCWWAAAARHERPWTPITSFDHAAGYCCKNHSHKYTQQSLAPPSPPCTSPTATHLAGGQPQLVIRDRGHHHQHRPRLPDTAARIIATTTHSNR</sequence>
<organism evidence="1 2">
    <name type="scientific">Phytophthora fragariae</name>
    <dbReference type="NCBI Taxonomy" id="53985"/>
    <lineage>
        <taxon>Eukaryota</taxon>
        <taxon>Sar</taxon>
        <taxon>Stramenopiles</taxon>
        <taxon>Oomycota</taxon>
        <taxon>Peronosporomycetes</taxon>
        <taxon>Peronosporales</taxon>
        <taxon>Peronosporaceae</taxon>
        <taxon>Phytophthora</taxon>
    </lineage>
</organism>